<dbReference type="Proteomes" id="UP001139353">
    <property type="component" value="Unassembled WGS sequence"/>
</dbReference>
<evidence type="ECO:0000256" key="1">
    <source>
        <dbReference type="SAM" id="SignalP"/>
    </source>
</evidence>
<keyword evidence="1" id="KW-0732">Signal</keyword>
<protein>
    <submittedName>
        <fullName evidence="2">PEP-CTERM sorting domain-containing protein</fullName>
    </submittedName>
</protein>
<dbReference type="EMBL" id="JAJLJH010000002">
    <property type="protein sequence ID" value="MCK9686403.1"/>
    <property type="molecule type" value="Genomic_DNA"/>
</dbReference>
<dbReference type="NCBIfam" id="TIGR02595">
    <property type="entry name" value="PEP_CTERM"/>
    <property type="match status" value="1"/>
</dbReference>
<dbReference type="InterPro" id="IPR013424">
    <property type="entry name" value="Ice-binding_C"/>
</dbReference>
<evidence type="ECO:0000313" key="2">
    <source>
        <dbReference type="EMBL" id="MCK9686403.1"/>
    </source>
</evidence>
<accession>A0A9X2BZ88</accession>
<feature type="signal peptide" evidence="1">
    <location>
        <begin position="1"/>
        <end position="21"/>
    </location>
</feature>
<evidence type="ECO:0000313" key="3">
    <source>
        <dbReference type="Proteomes" id="UP001139353"/>
    </source>
</evidence>
<comment type="caution">
    <text evidence="2">The sequence shown here is derived from an EMBL/GenBank/DDBJ whole genome shotgun (WGS) entry which is preliminary data.</text>
</comment>
<organism evidence="2 3">
    <name type="scientific">Scleromatobacter humisilvae</name>
    <dbReference type="NCBI Taxonomy" id="2897159"/>
    <lineage>
        <taxon>Bacteria</taxon>
        <taxon>Pseudomonadati</taxon>
        <taxon>Pseudomonadota</taxon>
        <taxon>Betaproteobacteria</taxon>
        <taxon>Burkholderiales</taxon>
        <taxon>Sphaerotilaceae</taxon>
        <taxon>Scleromatobacter</taxon>
    </lineage>
</organism>
<dbReference type="RefSeq" id="WP_275682426.1">
    <property type="nucleotide sequence ID" value="NZ_JAJLJH010000002.1"/>
</dbReference>
<reference evidence="2" key="1">
    <citation type="submission" date="2021-11" db="EMBL/GenBank/DDBJ databases">
        <title>BS-T2-15 a new species belonging to the Comamonadaceae family isolated from the soil of a French oak forest.</title>
        <authorList>
            <person name="Mieszkin S."/>
            <person name="Alain K."/>
        </authorList>
    </citation>
    <scope>NUCLEOTIDE SEQUENCE</scope>
    <source>
        <strain evidence="2">BS-T2-15</strain>
    </source>
</reference>
<proteinExistence type="predicted"/>
<keyword evidence="3" id="KW-1185">Reference proteome</keyword>
<name>A0A9X2BZ88_9BURK</name>
<dbReference type="AlphaFoldDB" id="A0A9X2BZ88"/>
<gene>
    <name evidence="2" type="ORF">LPC04_11860</name>
</gene>
<feature type="chain" id="PRO_5040839147" evidence="1">
    <location>
        <begin position="22"/>
        <end position="309"/>
    </location>
</feature>
<sequence length="309" mass="31288">MHRLFLAAAAAAVLVCGAARATTWTVSTFDMPGSNATQPLGINSSGVIVGGSDFGGFIDTHGSFVTVNPPTGIATLTGISDSGLATGTDFAGGSFLYQSGTFTPFAVPGAAGTVVRGISANGRYLTGIYTDGSSNLGYVWDRTTSTLSTMTTPAGTSVLVIQGVNDAGVATGSLDSGEALVYDSKTGASTYFTNWGDLTKLRFRAINDDGQIGGWAIGPDGNFVGIVGSPTTGFDTIEIGTANQTVVYGLNDSGQAVGFYSGVDGLDHAFLANSASVVPEPCASALLLAGIAFTGWGARRRRCRQGSAA</sequence>